<dbReference type="InterPro" id="IPR047057">
    <property type="entry name" value="MerR_fam"/>
</dbReference>
<dbReference type="SUPFAM" id="SSF46955">
    <property type="entry name" value="Putative DNA-binding domain"/>
    <property type="match status" value="1"/>
</dbReference>
<feature type="domain" description="HTH merR-type" evidence="4">
    <location>
        <begin position="5"/>
        <end position="73"/>
    </location>
</feature>
<dbReference type="PROSITE" id="PS00552">
    <property type="entry name" value="HTH_MERR_1"/>
    <property type="match status" value="1"/>
</dbReference>
<evidence type="ECO:0000259" key="4">
    <source>
        <dbReference type="PROSITE" id="PS50937"/>
    </source>
</evidence>
<dbReference type="PANTHER" id="PTHR30204">
    <property type="entry name" value="REDOX-CYCLING DRUG-SENSING TRANSCRIPTIONAL ACTIVATOR SOXR"/>
    <property type="match status" value="1"/>
</dbReference>
<evidence type="ECO:0000313" key="5">
    <source>
        <dbReference type="EMBL" id="RJG53983.1"/>
    </source>
</evidence>
<evidence type="ECO:0000256" key="3">
    <source>
        <dbReference type="ARBA" id="ARBA00023163"/>
    </source>
</evidence>
<evidence type="ECO:0000313" key="6">
    <source>
        <dbReference type="Proteomes" id="UP000283469"/>
    </source>
</evidence>
<dbReference type="AlphaFoldDB" id="A0A418YR11"/>
<dbReference type="EMBL" id="QVRA01000012">
    <property type="protein sequence ID" value="RJG53983.1"/>
    <property type="molecule type" value="Genomic_DNA"/>
</dbReference>
<organism evidence="5 6">
    <name type="scientific">Sphingobium terrigena</name>
    <dbReference type="NCBI Taxonomy" id="2304063"/>
    <lineage>
        <taxon>Bacteria</taxon>
        <taxon>Pseudomonadati</taxon>
        <taxon>Pseudomonadota</taxon>
        <taxon>Alphaproteobacteria</taxon>
        <taxon>Sphingomonadales</taxon>
        <taxon>Sphingomonadaceae</taxon>
        <taxon>Sphingobium</taxon>
    </lineage>
</organism>
<dbReference type="PRINTS" id="PR00040">
    <property type="entry name" value="HTHMERR"/>
</dbReference>
<dbReference type="InterPro" id="IPR000551">
    <property type="entry name" value="MerR-type_HTH_dom"/>
</dbReference>
<keyword evidence="1" id="KW-0805">Transcription regulation</keyword>
<dbReference type="Gene3D" id="1.10.1660.10">
    <property type="match status" value="1"/>
</dbReference>
<dbReference type="InterPro" id="IPR015358">
    <property type="entry name" value="Tscrpt_reg_MerR_DNA-bd"/>
</dbReference>
<keyword evidence="2" id="KW-0238">DNA-binding</keyword>
<dbReference type="GO" id="GO:0003677">
    <property type="term" value="F:DNA binding"/>
    <property type="evidence" value="ECO:0007669"/>
    <property type="project" value="UniProtKB-KW"/>
</dbReference>
<dbReference type="PANTHER" id="PTHR30204:SF92">
    <property type="entry name" value="HTH-TYPE TRANSCRIPTIONAL REGULATOR ZNTR"/>
    <property type="match status" value="1"/>
</dbReference>
<proteinExistence type="predicted"/>
<dbReference type="InterPro" id="IPR009061">
    <property type="entry name" value="DNA-bd_dom_put_sf"/>
</dbReference>
<dbReference type="Pfam" id="PF09278">
    <property type="entry name" value="MerR-DNA-bind"/>
    <property type="match status" value="1"/>
</dbReference>
<dbReference type="SMART" id="SM00422">
    <property type="entry name" value="HTH_MERR"/>
    <property type="match status" value="1"/>
</dbReference>
<reference evidence="5 6" key="1">
    <citation type="submission" date="2018-08" db="EMBL/GenBank/DDBJ databases">
        <title>Sphingobium sp. EO9.</title>
        <authorList>
            <person name="Park Y."/>
            <person name="Kim K.H."/>
            <person name="Jeon C.O."/>
        </authorList>
    </citation>
    <scope>NUCLEOTIDE SEQUENCE [LARGE SCALE GENOMIC DNA]</scope>
    <source>
        <strain evidence="5 6">EO9</strain>
    </source>
</reference>
<dbReference type="PROSITE" id="PS50937">
    <property type="entry name" value="HTH_MERR_2"/>
    <property type="match status" value="1"/>
</dbReference>
<dbReference type="Proteomes" id="UP000283469">
    <property type="component" value="Unassembled WGS sequence"/>
</dbReference>
<sequence>MPAITIAIGELSRRTGCNIETIRYYERIGVLPTPLRRGRYRTYDPEDVKRLSFVRRARELGFPIDGVRALLALADGGSASCGDARDLAKAHLNDVRTKIADLRRMEHVLDEAVGACEAGDNAGCPLLDALCLGARGVGAGHQPIDRDAG</sequence>
<keyword evidence="6" id="KW-1185">Reference proteome</keyword>
<evidence type="ECO:0000256" key="2">
    <source>
        <dbReference type="ARBA" id="ARBA00023125"/>
    </source>
</evidence>
<name>A0A418YR11_9SPHN</name>
<accession>A0A418YR11</accession>
<evidence type="ECO:0000256" key="1">
    <source>
        <dbReference type="ARBA" id="ARBA00023015"/>
    </source>
</evidence>
<keyword evidence="3" id="KW-0804">Transcription</keyword>
<dbReference type="CDD" id="cd04785">
    <property type="entry name" value="HTH_CadR-PbrR-like"/>
    <property type="match status" value="1"/>
</dbReference>
<dbReference type="GO" id="GO:0003700">
    <property type="term" value="F:DNA-binding transcription factor activity"/>
    <property type="evidence" value="ECO:0007669"/>
    <property type="project" value="InterPro"/>
</dbReference>
<dbReference type="Pfam" id="PF00376">
    <property type="entry name" value="MerR"/>
    <property type="match status" value="1"/>
</dbReference>
<gene>
    <name evidence="5" type="ORF">D0Z70_14540</name>
</gene>
<dbReference type="OrthoDB" id="9802944at2"/>
<comment type="caution">
    <text evidence="5">The sequence shown here is derived from an EMBL/GenBank/DDBJ whole genome shotgun (WGS) entry which is preliminary data.</text>
</comment>
<protein>
    <submittedName>
        <fullName evidence="5">MerR family transcriptional regulator</fullName>
    </submittedName>
</protein>
<dbReference type="RefSeq" id="WP_119747626.1">
    <property type="nucleotide sequence ID" value="NZ_QVRA01000012.1"/>
</dbReference>